<dbReference type="Gene3D" id="3.40.50.300">
    <property type="entry name" value="P-loop containing nucleotide triphosphate hydrolases"/>
    <property type="match status" value="1"/>
</dbReference>
<dbReference type="InterPro" id="IPR045063">
    <property type="entry name" value="Dynamin_N"/>
</dbReference>
<dbReference type="Proteomes" id="UP001370490">
    <property type="component" value="Unassembled WGS sequence"/>
</dbReference>
<dbReference type="GO" id="GO:0005525">
    <property type="term" value="F:GTP binding"/>
    <property type="evidence" value="ECO:0007669"/>
    <property type="project" value="InterPro"/>
</dbReference>
<evidence type="ECO:0000256" key="2">
    <source>
        <dbReference type="ARBA" id="ARBA00023134"/>
    </source>
</evidence>
<dbReference type="InterPro" id="IPR001401">
    <property type="entry name" value="Dynamin_GTPase"/>
</dbReference>
<feature type="domain" description="Dynamin-type G" evidence="3">
    <location>
        <begin position="1"/>
        <end position="196"/>
    </location>
</feature>
<keyword evidence="5" id="KW-1185">Reference proteome</keyword>
<reference evidence="4 5" key="1">
    <citation type="submission" date="2023-12" db="EMBL/GenBank/DDBJ databases">
        <title>A high-quality genome assembly for Dillenia turbinata (Dilleniales).</title>
        <authorList>
            <person name="Chanderbali A."/>
        </authorList>
    </citation>
    <scope>NUCLEOTIDE SEQUENCE [LARGE SCALE GENOMIC DNA]</scope>
    <source>
        <strain evidence="4">LSX21</strain>
        <tissue evidence="4">Leaf</tissue>
    </source>
</reference>
<gene>
    <name evidence="4" type="ORF">RJ641_003436</name>
</gene>
<keyword evidence="2" id="KW-0342">GTP-binding</keyword>
<organism evidence="4 5">
    <name type="scientific">Dillenia turbinata</name>
    <dbReference type="NCBI Taxonomy" id="194707"/>
    <lineage>
        <taxon>Eukaryota</taxon>
        <taxon>Viridiplantae</taxon>
        <taxon>Streptophyta</taxon>
        <taxon>Embryophyta</taxon>
        <taxon>Tracheophyta</taxon>
        <taxon>Spermatophyta</taxon>
        <taxon>Magnoliopsida</taxon>
        <taxon>eudicotyledons</taxon>
        <taxon>Gunneridae</taxon>
        <taxon>Pentapetalae</taxon>
        <taxon>Dilleniales</taxon>
        <taxon>Dilleniaceae</taxon>
        <taxon>Dillenia</taxon>
    </lineage>
</organism>
<evidence type="ECO:0000259" key="3">
    <source>
        <dbReference type="PROSITE" id="PS51718"/>
    </source>
</evidence>
<evidence type="ECO:0000313" key="4">
    <source>
        <dbReference type="EMBL" id="KAK6931643.1"/>
    </source>
</evidence>
<dbReference type="GO" id="GO:0003924">
    <property type="term" value="F:GTPase activity"/>
    <property type="evidence" value="ECO:0007669"/>
    <property type="project" value="InterPro"/>
</dbReference>
<dbReference type="AlphaFoldDB" id="A0AAN8VAZ6"/>
<dbReference type="Pfam" id="PF01031">
    <property type="entry name" value="Dynamin_M"/>
    <property type="match status" value="1"/>
</dbReference>
<dbReference type="CDD" id="cd08771">
    <property type="entry name" value="DLP_1"/>
    <property type="match status" value="1"/>
</dbReference>
<sequence length="323" mass="35852">AVRKEIQDETDRITGKTKHISNIPIHLSVYSPNVVNLTLIDLPGLTKVAVEGQLDSIVDDIENMVRSYVEKRIGDVGHDLGDIATSDAIKLAKEVDPTGERTFGVLTKLDLMDKGTNALDVLEGRSYRLQHPWVGIVNRSQADINKNVDMVSARQKEREYFESSPEYGHLAHKMGSEYLAKLLSQHLELVIRQRIPSIIALINKTIDELNAELDSIGRPVGVDSGAQLYTILGMCRAFDRVFKEHIDGGRPGGHKIYGVFDNQLPAALKKLPFDRHLSTQNVRKIVAEADGYQPHLIAPEQGIRRLIDGSITYFTGPAEACVD</sequence>
<dbReference type="GO" id="GO:0016020">
    <property type="term" value="C:membrane"/>
    <property type="evidence" value="ECO:0007669"/>
    <property type="project" value="TreeGrafter"/>
</dbReference>
<dbReference type="Gene3D" id="1.20.120.1240">
    <property type="entry name" value="Dynamin, middle domain"/>
    <property type="match status" value="1"/>
</dbReference>
<feature type="non-terminal residue" evidence="4">
    <location>
        <position position="323"/>
    </location>
</feature>
<dbReference type="PANTHER" id="PTHR11566">
    <property type="entry name" value="DYNAMIN"/>
    <property type="match status" value="1"/>
</dbReference>
<dbReference type="EMBL" id="JBAMMX010000011">
    <property type="protein sequence ID" value="KAK6931643.1"/>
    <property type="molecule type" value="Genomic_DNA"/>
</dbReference>
<dbReference type="PRINTS" id="PR00195">
    <property type="entry name" value="DYNAMIN"/>
</dbReference>
<dbReference type="GO" id="GO:0008017">
    <property type="term" value="F:microtubule binding"/>
    <property type="evidence" value="ECO:0007669"/>
    <property type="project" value="TreeGrafter"/>
</dbReference>
<evidence type="ECO:0000313" key="5">
    <source>
        <dbReference type="Proteomes" id="UP001370490"/>
    </source>
</evidence>
<dbReference type="GO" id="GO:0005874">
    <property type="term" value="C:microtubule"/>
    <property type="evidence" value="ECO:0007669"/>
    <property type="project" value="TreeGrafter"/>
</dbReference>
<dbReference type="SMART" id="SM00053">
    <property type="entry name" value="DYNc"/>
    <property type="match status" value="1"/>
</dbReference>
<accession>A0AAN8VAZ6</accession>
<dbReference type="GO" id="GO:0005737">
    <property type="term" value="C:cytoplasm"/>
    <property type="evidence" value="ECO:0007669"/>
    <property type="project" value="TreeGrafter"/>
</dbReference>
<dbReference type="Pfam" id="PF00350">
    <property type="entry name" value="Dynamin_N"/>
    <property type="match status" value="1"/>
</dbReference>
<comment type="caution">
    <text evidence="4">The sequence shown here is derived from an EMBL/GenBank/DDBJ whole genome shotgun (WGS) entry which is preliminary data.</text>
</comment>
<evidence type="ECO:0000256" key="1">
    <source>
        <dbReference type="ARBA" id="ARBA00022741"/>
    </source>
</evidence>
<dbReference type="InterPro" id="IPR030381">
    <property type="entry name" value="G_DYNAMIN_dom"/>
</dbReference>
<dbReference type="InterPro" id="IPR027417">
    <property type="entry name" value="P-loop_NTPase"/>
</dbReference>
<dbReference type="SUPFAM" id="SSF52540">
    <property type="entry name" value="P-loop containing nucleoside triphosphate hydrolases"/>
    <property type="match status" value="1"/>
</dbReference>
<name>A0AAN8VAZ6_9MAGN</name>
<feature type="non-terminal residue" evidence="4">
    <location>
        <position position="1"/>
    </location>
</feature>
<dbReference type="InterPro" id="IPR022812">
    <property type="entry name" value="Dynamin"/>
</dbReference>
<dbReference type="InterPro" id="IPR000375">
    <property type="entry name" value="Dynamin_stalk"/>
</dbReference>
<protein>
    <submittedName>
        <fullName evidence="4">Dynamin, N-terminal</fullName>
    </submittedName>
</protein>
<proteinExistence type="predicted"/>
<dbReference type="PANTHER" id="PTHR11566:SF80">
    <property type="entry name" value="PHRAGMOPLASTIN DRP1C"/>
    <property type="match status" value="1"/>
</dbReference>
<dbReference type="PROSITE" id="PS51718">
    <property type="entry name" value="G_DYNAMIN_2"/>
    <property type="match status" value="1"/>
</dbReference>
<keyword evidence="1" id="KW-0547">Nucleotide-binding</keyword>